<keyword evidence="8" id="KW-1185">Reference proteome</keyword>
<evidence type="ECO:0000256" key="3">
    <source>
        <dbReference type="RuleBase" id="RU362073"/>
    </source>
</evidence>
<sequence length="571" mass="59340">MTSIHTNLGAIAALQTLRSVAANLTVSQQQAASGLRVAAASDNAAYWSIATTMRSDNMAISAVSDALGLGAAKLDTAYAGTAAITDILGEFKAKLVAAKEQGVDRAKIQEELSQLNAQAESIVESASFSGENLLKTKSTLPLLEEGPMTTSVVSSFVRDASGNVQVKTMDIDLKQSSMLNEGGGGGILQKQIHSVGDIGGFRGTGVNSVAHQGHERHKFTGGVTFAAGDTITFDINVDSGTHSTGNDHTLTIDKALVDAALGTTDGIVASPAQLRAVLERAFTDNGVPATAYESLFSGGGSTTHFEIGSLETSGHPGSSITISNVASSFASGAYPANFAMGLEDAPDQNHDNMYPGASISFTTAFTVSPLAEVYFDVQVGPGATTTYTINRAVVDAALGTVDGYIGSAADLAAVISQASIGSNLMAVASGNLISFSADQTVYPEAGNPAARVYVGNIQSNPPYAPDFDLAEVDITQNVRTIDQYLRGVDHMEKMAISSASQLGALQTRIEMQAEFADKLSDSIDSGVGRLVDADMNEVSTRLKALQTQQQIAVQSLSIANSNSETLMQLFR</sequence>
<gene>
    <name evidence="7" type="ORF">MKJ03_18915</name>
</gene>
<protein>
    <recommendedName>
        <fullName evidence="3">Flagellin</fullName>
    </recommendedName>
</protein>
<evidence type="ECO:0000259" key="5">
    <source>
        <dbReference type="Pfam" id="PF00669"/>
    </source>
</evidence>
<dbReference type="Proteomes" id="UP001522662">
    <property type="component" value="Unassembled WGS sequence"/>
</dbReference>
<evidence type="ECO:0000259" key="6">
    <source>
        <dbReference type="Pfam" id="PF00700"/>
    </source>
</evidence>
<dbReference type="PANTHER" id="PTHR42792:SF2">
    <property type="entry name" value="FLAGELLIN"/>
    <property type="match status" value="1"/>
</dbReference>
<dbReference type="Gene3D" id="1.20.1330.10">
    <property type="entry name" value="f41 fragment of flagellin, N-terminal domain"/>
    <property type="match status" value="1"/>
</dbReference>
<feature type="domain" description="Flagellin N-terminal" evidence="5">
    <location>
        <begin position="4"/>
        <end position="138"/>
    </location>
</feature>
<evidence type="ECO:0000256" key="1">
    <source>
        <dbReference type="ARBA" id="ARBA00005709"/>
    </source>
</evidence>
<dbReference type="SUPFAM" id="SSF64518">
    <property type="entry name" value="Phase 1 flagellin"/>
    <property type="match status" value="1"/>
</dbReference>
<dbReference type="InterPro" id="IPR046358">
    <property type="entry name" value="Flagellin_C"/>
</dbReference>
<feature type="coiled-coil region" evidence="4">
    <location>
        <begin position="98"/>
        <end position="125"/>
    </location>
</feature>
<proteinExistence type="inferred from homology"/>
<comment type="caution">
    <text evidence="7">The sequence shown here is derived from an EMBL/GenBank/DDBJ whole genome shotgun (WGS) entry which is preliminary data.</text>
</comment>
<reference evidence="7 8" key="1">
    <citation type="submission" date="2022-03" db="EMBL/GenBank/DDBJ databases">
        <title>Rhizobium SSM4.3 sp. nov., isolated from Sediment (Gouqi Island).</title>
        <authorList>
            <person name="Chen G."/>
        </authorList>
    </citation>
    <scope>NUCLEOTIDE SEQUENCE [LARGE SCALE GENOMIC DNA]</scope>
    <source>
        <strain evidence="7 8">SSM4.3</strain>
        <plasmid evidence="7">unnamed</plasmid>
    </source>
</reference>
<evidence type="ECO:0000313" key="7">
    <source>
        <dbReference type="EMBL" id="MCJ8240410.1"/>
    </source>
</evidence>
<evidence type="ECO:0000313" key="8">
    <source>
        <dbReference type="Proteomes" id="UP001522662"/>
    </source>
</evidence>
<geneLocation type="plasmid" evidence="7">
    <name>unnamed</name>
</geneLocation>
<accession>A0ABT0D4T7</accession>
<keyword evidence="3" id="KW-0964">Secreted</keyword>
<comment type="similarity">
    <text evidence="1 3">Belongs to the bacterial flagellin family.</text>
</comment>
<dbReference type="EMBL" id="JALAYX010000005">
    <property type="protein sequence ID" value="MCJ8240410.1"/>
    <property type="molecule type" value="Genomic_DNA"/>
</dbReference>
<keyword evidence="4" id="KW-0175">Coiled coil</keyword>
<keyword evidence="7" id="KW-0614">Plasmid</keyword>
<keyword evidence="7" id="KW-0966">Cell projection</keyword>
<organism evidence="7 8">
    <name type="scientific">Peteryoungia algae</name>
    <dbReference type="NCBI Taxonomy" id="2919917"/>
    <lineage>
        <taxon>Bacteria</taxon>
        <taxon>Pseudomonadati</taxon>
        <taxon>Pseudomonadota</taxon>
        <taxon>Alphaproteobacteria</taxon>
        <taxon>Hyphomicrobiales</taxon>
        <taxon>Rhizobiaceae</taxon>
        <taxon>Peteryoungia</taxon>
    </lineage>
</organism>
<keyword evidence="7" id="KW-0969">Cilium</keyword>
<comment type="subcellular location">
    <subcellularLocation>
        <location evidence="3">Secreted</location>
    </subcellularLocation>
    <subcellularLocation>
        <location evidence="3">Bacterial flagellum</location>
    </subcellularLocation>
</comment>
<comment type="function">
    <text evidence="3">Flagellin is the subunit protein which polymerizes to form the filaments of bacterial flagella.</text>
</comment>
<dbReference type="Pfam" id="PF00669">
    <property type="entry name" value="Flagellin_N"/>
    <property type="match status" value="1"/>
</dbReference>
<evidence type="ECO:0000256" key="2">
    <source>
        <dbReference type="ARBA" id="ARBA00023143"/>
    </source>
</evidence>
<dbReference type="PANTHER" id="PTHR42792">
    <property type="entry name" value="FLAGELLIN"/>
    <property type="match status" value="1"/>
</dbReference>
<dbReference type="Pfam" id="PF00700">
    <property type="entry name" value="Flagellin_C"/>
    <property type="match status" value="1"/>
</dbReference>
<feature type="domain" description="Flagellin C-terminal" evidence="6">
    <location>
        <begin position="488"/>
        <end position="570"/>
    </location>
</feature>
<dbReference type="RefSeq" id="WP_245137764.1">
    <property type="nucleotide sequence ID" value="NZ_CP128477.1"/>
</dbReference>
<keyword evidence="7" id="KW-0282">Flagellum</keyword>
<name>A0ABT0D4T7_9HYPH</name>
<evidence type="ECO:0000256" key="4">
    <source>
        <dbReference type="SAM" id="Coils"/>
    </source>
</evidence>
<dbReference type="InterPro" id="IPR001029">
    <property type="entry name" value="Flagellin_N"/>
</dbReference>
<dbReference type="InterPro" id="IPR001492">
    <property type="entry name" value="Flagellin"/>
</dbReference>
<keyword evidence="2 3" id="KW-0975">Bacterial flagellum</keyword>